<evidence type="ECO:0008006" key="5">
    <source>
        <dbReference type="Google" id="ProtNLM"/>
    </source>
</evidence>
<organism evidence="3 4">
    <name type="scientific">Micromonospora krabiensis</name>
    <dbReference type="NCBI Taxonomy" id="307121"/>
    <lineage>
        <taxon>Bacteria</taxon>
        <taxon>Bacillati</taxon>
        <taxon>Actinomycetota</taxon>
        <taxon>Actinomycetes</taxon>
        <taxon>Micromonosporales</taxon>
        <taxon>Micromonosporaceae</taxon>
        <taxon>Micromonospora</taxon>
    </lineage>
</organism>
<keyword evidence="1" id="KW-0812">Transmembrane</keyword>
<gene>
    <name evidence="3" type="ORF">GA0070620_5862</name>
</gene>
<keyword evidence="1" id="KW-0472">Membrane</keyword>
<proteinExistence type="predicted"/>
<evidence type="ECO:0000256" key="2">
    <source>
        <dbReference type="SAM" id="SignalP"/>
    </source>
</evidence>
<dbReference type="EMBL" id="LT598496">
    <property type="protein sequence ID" value="SBV30267.1"/>
    <property type="molecule type" value="Genomic_DNA"/>
</dbReference>
<evidence type="ECO:0000313" key="3">
    <source>
        <dbReference type="EMBL" id="SBV30267.1"/>
    </source>
</evidence>
<feature type="transmembrane region" description="Helical" evidence="1">
    <location>
        <begin position="30"/>
        <end position="50"/>
    </location>
</feature>
<feature type="signal peptide" evidence="2">
    <location>
        <begin position="1"/>
        <end position="20"/>
    </location>
</feature>
<feature type="chain" id="PRO_5008678883" description="DivIVA domain-containing protein" evidence="2">
    <location>
        <begin position="21"/>
        <end position="241"/>
    </location>
</feature>
<accession>A0A1C3NCE6</accession>
<keyword evidence="4" id="KW-1185">Reference proteome</keyword>
<sequence>MLPLVCVLAGVFLLALPSQAAVLRTAVAVGVIALGGAVLLSALRPFRFAIGPDGLTVRRPGLRRTIPWTQVDALVLDQPLPHEGRPVPPRLLLVPAAGVTVGPPPAGRHPVDGRPAVELLDLGQVRDRPEEVAAVLARFAGDRFLDADGTRRAAFAVPDLALGLRGYRTDVVDRLVRRGQEALAWGGVPQRQAARDAIEQAQAAGPVVAQRGYDRRQVDEILAALGDALADDRTTDREPTL</sequence>
<protein>
    <recommendedName>
        <fullName evidence="5">DivIVA domain-containing protein</fullName>
    </recommendedName>
</protein>
<keyword evidence="1" id="KW-1133">Transmembrane helix</keyword>
<evidence type="ECO:0000313" key="4">
    <source>
        <dbReference type="Proteomes" id="UP000199393"/>
    </source>
</evidence>
<reference evidence="4" key="1">
    <citation type="submission" date="2016-06" db="EMBL/GenBank/DDBJ databases">
        <authorList>
            <person name="Varghese N."/>
        </authorList>
    </citation>
    <scope>NUCLEOTIDE SEQUENCE [LARGE SCALE GENOMIC DNA]</scope>
    <source>
        <strain evidence="4">DSM 45344</strain>
    </source>
</reference>
<dbReference type="AlphaFoldDB" id="A0A1C3NCE6"/>
<evidence type="ECO:0000256" key="1">
    <source>
        <dbReference type="SAM" id="Phobius"/>
    </source>
</evidence>
<keyword evidence="2" id="KW-0732">Signal</keyword>
<name>A0A1C3NCE6_9ACTN</name>
<dbReference type="STRING" id="307121.GA0070620_5862"/>
<dbReference type="Proteomes" id="UP000199393">
    <property type="component" value="Chromosome I"/>
</dbReference>